<evidence type="ECO:0000256" key="6">
    <source>
        <dbReference type="ARBA" id="ARBA00022840"/>
    </source>
</evidence>
<evidence type="ECO:0000256" key="4">
    <source>
        <dbReference type="ARBA" id="ARBA00022598"/>
    </source>
</evidence>
<dbReference type="OrthoDB" id="9804078at2"/>
<dbReference type="AlphaFoldDB" id="A0A157Z6C5"/>
<reference evidence="13" key="1">
    <citation type="submission" date="2016-01" db="EMBL/GenBank/DDBJ databases">
        <authorList>
            <person name="Peeters C."/>
        </authorList>
    </citation>
    <scope>NUCLEOTIDE SEQUENCE</scope>
    <source>
        <strain evidence="13">LMG 29321</strain>
    </source>
</reference>
<evidence type="ECO:0000313" key="14">
    <source>
        <dbReference type="Proteomes" id="UP000071859"/>
    </source>
</evidence>
<dbReference type="NCBIfam" id="TIGR00133">
    <property type="entry name" value="gatB"/>
    <property type="match status" value="1"/>
</dbReference>
<dbReference type="FunFam" id="1.10.10.410:FF:000001">
    <property type="entry name" value="Aspartyl/glutamyl-tRNA(Asn/Gln) amidotransferase subunit B"/>
    <property type="match status" value="1"/>
</dbReference>
<evidence type="ECO:0000256" key="7">
    <source>
        <dbReference type="ARBA" id="ARBA00022917"/>
    </source>
</evidence>
<protein>
    <recommendedName>
        <fullName evidence="3 11">Aspartyl/glutamyl-tRNA(Asn/Gln) amidotransferase subunit B</fullName>
        <shortName evidence="11">Asp/Glu-ADT subunit B</shortName>
        <ecNumber evidence="11">6.3.5.-</ecNumber>
    </recommendedName>
</protein>
<dbReference type="PANTHER" id="PTHR11659">
    <property type="entry name" value="GLUTAMYL-TRNA GLN AMIDOTRANSFERASE SUBUNIT B MITOCHONDRIAL AND PROKARYOTIC PET112-RELATED"/>
    <property type="match status" value="1"/>
</dbReference>
<keyword evidence="14" id="KW-1185">Reference proteome</keyword>
<dbReference type="GO" id="GO:0006412">
    <property type="term" value="P:translation"/>
    <property type="evidence" value="ECO:0007669"/>
    <property type="project" value="UniProtKB-UniRule"/>
</dbReference>
<dbReference type="HAMAP" id="MF_00121">
    <property type="entry name" value="GatB"/>
    <property type="match status" value="1"/>
</dbReference>
<dbReference type="InterPro" id="IPR017958">
    <property type="entry name" value="Gln-tRNA_amidoTrfase_suB_CS"/>
</dbReference>
<keyword evidence="4 11" id="KW-0436">Ligase</keyword>
<dbReference type="EMBL" id="FCOX02000001">
    <property type="protein sequence ID" value="SAK41126.1"/>
    <property type="molecule type" value="Genomic_DNA"/>
</dbReference>
<keyword evidence="7 11" id="KW-0648">Protein biosynthesis</keyword>
<evidence type="ECO:0000256" key="3">
    <source>
        <dbReference type="ARBA" id="ARBA00016923"/>
    </source>
</evidence>
<evidence type="ECO:0000256" key="9">
    <source>
        <dbReference type="ARBA" id="ARBA00047380"/>
    </source>
</evidence>
<feature type="domain" description="Asn/Gln amidotransferase" evidence="12">
    <location>
        <begin position="335"/>
        <end position="488"/>
    </location>
</feature>
<dbReference type="FunFam" id="1.10.150.380:FF:000001">
    <property type="entry name" value="Aspartyl/glutamyl-tRNA(Asn/Gln) amidotransferase subunit B"/>
    <property type="match status" value="1"/>
</dbReference>
<gene>
    <name evidence="11" type="primary">gatB</name>
    <name evidence="13" type="ORF">AWB78_00174</name>
</gene>
<evidence type="ECO:0000256" key="5">
    <source>
        <dbReference type="ARBA" id="ARBA00022741"/>
    </source>
</evidence>
<keyword evidence="5 11" id="KW-0547">Nucleotide-binding</keyword>
<dbReference type="PANTHER" id="PTHR11659:SF0">
    <property type="entry name" value="GLUTAMYL-TRNA(GLN) AMIDOTRANSFERASE SUBUNIT B, MITOCHONDRIAL"/>
    <property type="match status" value="1"/>
</dbReference>
<dbReference type="InterPro" id="IPR006075">
    <property type="entry name" value="Asn/Gln-tRNA_Trfase_suB/E_cat"/>
</dbReference>
<dbReference type="Pfam" id="PF02637">
    <property type="entry name" value="GatB_Yqey"/>
    <property type="match status" value="1"/>
</dbReference>
<name>A0A157Z6C5_9BURK</name>
<dbReference type="InterPro" id="IPR004413">
    <property type="entry name" value="GatB"/>
</dbReference>
<dbReference type="NCBIfam" id="NF004015">
    <property type="entry name" value="PRK05477.1-5"/>
    <property type="match status" value="1"/>
</dbReference>
<dbReference type="InterPro" id="IPR018027">
    <property type="entry name" value="Asn/Gln_amidotransferase"/>
</dbReference>
<evidence type="ECO:0000259" key="12">
    <source>
        <dbReference type="SMART" id="SM00845"/>
    </source>
</evidence>
<dbReference type="Gene3D" id="1.10.150.380">
    <property type="entry name" value="GatB domain, N-terminal subdomain"/>
    <property type="match status" value="1"/>
</dbReference>
<dbReference type="NCBIfam" id="NF004012">
    <property type="entry name" value="PRK05477.1-2"/>
    <property type="match status" value="1"/>
</dbReference>
<dbReference type="Pfam" id="PF02934">
    <property type="entry name" value="GatB_N"/>
    <property type="match status" value="1"/>
</dbReference>
<dbReference type="RefSeq" id="WP_062601466.1">
    <property type="nucleotide sequence ID" value="NZ_FCOX02000001.1"/>
</dbReference>
<evidence type="ECO:0000256" key="8">
    <source>
        <dbReference type="ARBA" id="ARBA00024799"/>
    </source>
</evidence>
<evidence type="ECO:0000313" key="13">
    <source>
        <dbReference type="EMBL" id="SAK41126.1"/>
    </source>
</evidence>
<dbReference type="GO" id="GO:0070681">
    <property type="term" value="P:glutaminyl-tRNAGln biosynthesis via transamidation"/>
    <property type="evidence" value="ECO:0007669"/>
    <property type="project" value="TreeGrafter"/>
</dbReference>
<dbReference type="InterPro" id="IPR014746">
    <property type="entry name" value="Gln_synth/guanido_kin_cat_dom"/>
</dbReference>
<dbReference type="InterPro" id="IPR023168">
    <property type="entry name" value="GatB_Yqey_C_2"/>
</dbReference>
<comment type="subunit">
    <text evidence="2 11">Heterotrimer of A, B and C subunits.</text>
</comment>
<dbReference type="SUPFAM" id="SSF89095">
    <property type="entry name" value="GatB/YqeY motif"/>
    <property type="match status" value="1"/>
</dbReference>
<sequence length="489" mass="53502">MQWEVVIGLETHAQLSTVSKIFSGAPTQFGASPNSQASPVDLALPGVLPVMNKGAVERAIRFGLAIGAHIAPRSIFARKNYFYPDLPKGYQISQYEIPVVQGGQVTIQVPANEKAGKEAYSKTVNLTRAHLEEDAGKSLHEDFAGMTGIDLNRAGTPLLEIVTEPEMRSAAEAVAYAKALHGLVVWLGICDGNMQEGSFRCDANVSVRPVGQKEFGTRAEIKNLNSFRFLEEAIQYEVRRQIELIEDGGTVVQETRLYDPDKRETRSMRSKEDAHDYRYFPDPDLMPLVIESSWIDRVKGEMPELPADMQKRIVDTYGLTPYDAGVLTSSKAMASYFEALVQKAGAAQAKIAANWMMGDVSAQLNRESLDIGESPVSAAQLALIVQRIADGTISNKIGREIFQTIWDEKATDEGAADRIIEAKGLKQISDSGALEAIIDEVLAANQKSVDEFRAGKEKAFNALIGQAMKATKGKANPQQVNELLKKKLS</sequence>
<evidence type="ECO:0000256" key="2">
    <source>
        <dbReference type="ARBA" id="ARBA00011123"/>
    </source>
</evidence>
<dbReference type="GO" id="GO:0050566">
    <property type="term" value="F:asparaginyl-tRNA synthase (glutamine-hydrolyzing) activity"/>
    <property type="evidence" value="ECO:0007669"/>
    <property type="project" value="RHEA"/>
</dbReference>
<comment type="function">
    <text evidence="8 11">Allows the formation of correctly charged Asn-tRNA(Asn) or Gln-tRNA(Gln) through the transamidation of misacylated Asp-tRNA(Asn) or Glu-tRNA(Gln) in organisms which lack either or both of asparaginyl-tRNA or glutaminyl-tRNA synthetases. The reaction takes place in the presence of glutamine and ATP through an activated phospho-Asp-tRNA(Asn) or phospho-Glu-tRNA(Gln).</text>
</comment>
<proteinExistence type="inferred from homology"/>
<accession>A0A157Z6C5</accession>
<dbReference type="InterPro" id="IPR003789">
    <property type="entry name" value="Asn/Gln_tRNA_amidoTrase-B-like"/>
</dbReference>
<dbReference type="Gene3D" id="1.10.10.410">
    <property type="match status" value="1"/>
</dbReference>
<dbReference type="GO" id="GO:0005524">
    <property type="term" value="F:ATP binding"/>
    <property type="evidence" value="ECO:0007669"/>
    <property type="project" value="UniProtKB-KW"/>
</dbReference>
<organism evidence="13 14">
    <name type="scientific">Caballeronia calidae</name>
    <dbReference type="NCBI Taxonomy" id="1777139"/>
    <lineage>
        <taxon>Bacteria</taxon>
        <taxon>Pseudomonadati</taxon>
        <taxon>Pseudomonadota</taxon>
        <taxon>Betaproteobacteria</taxon>
        <taxon>Burkholderiales</taxon>
        <taxon>Burkholderiaceae</taxon>
        <taxon>Caballeronia</taxon>
    </lineage>
</organism>
<dbReference type="SUPFAM" id="SSF55931">
    <property type="entry name" value="Glutamine synthetase/guanido kinase"/>
    <property type="match status" value="1"/>
</dbReference>
<dbReference type="SMART" id="SM00845">
    <property type="entry name" value="GatB_Yqey"/>
    <property type="match status" value="1"/>
</dbReference>
<comment type="caution">
    <text evidence="13">The sequence shown here is derived from an EMBL/GenBank/DDBJ whole genome shotgun (WGS) entry which is preliminary data.</text>
</comment>
<comment type="catalytic activity">
    <reaction evidence="9 11">
        <text>L-aspartyl-tRNA(Asn) + L-glutamine + ATP + H2O = L-asparaginyl-tRNA(Asn) + L-glutamate + ADP + phosphate + 2 H(+)</text>
        <dbReference type="Rhea" id="RHEA:14513"/>
        <dbReference type="Rhea" id="RHEA-COMP:9674"/>
        <dbReference type="Rhea" id="RHEA-COMP:9677"/>
        <dbReference type="ChEBI" id="CHEBI:15377"/>
        <dbReference type="ChEBI" id="CHEBI:15378"/>
        <dbReference type="ChEBI" id="CHEBI:29985"/>
        <dbReference type="ChEBI" id="CHEBI:30616"/>
        <dbReference type="ChEBI" id="CHEBI:43474"/>
        <dbReference type="ChEBI" id="CHEBI:58359"/>
        <dbReference type="ChEBI" id="CHEBI:78515"/>
        <dbReference type="ChEBI" id="CHEBI:78516"/>
        <dbReference type="ChEBI" id="CHEBI:456216"/>
    </reaction>
</comment>
<dbReference type="InterPro" id="IPR017959">
    <property type="entry name" value="Asn/Gln-tRNA_amidoTrfase_suB/E"/>
</dbReference>
<dbReference type="InterPro" id="IPR042114">
    <property type="entry name" value="GatB_C_1"/>
</dbReference>
<evidence type="ECO:0000256" key="11">
    <source>
        <dbReference type="HAMAP-Rule" id="MF_00121"/>
    </source>
</evidence>
<dbReference type="GO" id="GO:0016740">
    <property type="term" value="F:transferase activity"/>
    <property type="evidence" value="ECO:0007669"/>
    <property type="project" value="UniProtKB-KW"/>
</dbReference>
<dbReference type="GO" id="GO:0050567">
    <property type="term" value="F:glutaminyl-tRNA synthase (glutamine-hydrolyzing) activity"/>
    <property type="evidence" value="ECO:0007669"/>
    <property type="project" value="UniProtKB-UniRule"/>
</dbReference>
<dbReference type="Proteomes" id="UP000071859">
    <property type="component" value="Unassembled WGS sequence"/>
</dbReference>
<evidence type="ECO:0000256" key="1">
    <source>
        <dbReference type="ARBA" id="ARBA00005306"/>
    </source>
</evidence>
<dbReference type="NCBIfam" id="NF004014">
    <property type="entry name" value="PRK05477.1-4"/>
    <property type="match status" value="1"/>
</dbReference>
<dbReference type="EC" id="6.3.5.-" evidence="11"/>
<comment type="similarity">
    <text evidence="1 11">Belongs to the GatB/GatE family. GatB subfamily.</text>
</comment>
<comment type="catalytic activity">
    <reaction evidence="10 11">
        <text>L-glutamyl-tRNA(Gln) + L-glutamine + ATP + H2O = L-glutaminyl-tRNA(Gln) + L-glutamate + ADP + phosphate + H(+)</text>
        <dbReference type="Rhea" id="RHEA:17521"/>
        <dbReference type="Rhea" id="RHEA-COMP:9681"/>
        <dbReference type="Rhea" id="RHEA-COMP:9684"/>
        <dbReference type="ChEBI" id="CHEBI:15377"/>
        <dbReference type="ChEBI" id="CHEBI:15378"/>
        <dbReference type="ChEBI" id="CHEBI:29985"/>
        <dbReference type="ChEBI" id="CHEBI:30616"/>
        <dbReference type="ChEBI" id="CHEBI:43474"/>
        <dbReference type="ChEBI" id="CHEBI:58359"/>
        <dbReference type="ChEBI" id="CHEBI:78520"/>
        <dbReference type="ChEBI" id="CHEBI:78521"/>
        <dbReference type="ChEBI" id="CHEBI:456216"/>
    </reaction>
</comment>
<keyword evidence="6 11" id="KW-0067">ATP-binding</keyword>
<evidence type="ECO:0000256" key="10">
    <source>
        <dbReference type="ARBA" id="ARBA00047913"/>
    </source>
</evidence>
<dbReference type="PROSITE" id="PS01234">
    <property type="entry name" value="GATB"/>
    <property type="match status" value="1"/>
</dbReference>